<dbReference type="InterPro" id="IPR037284">
    <property type="entry name" value="SUF_FeS_clus_asmbl_SufBD_sf"/>
</dbReference>
<dbReference type="InterPro" id="IPR011542">
    <property type="entry name" value="SUF_FeS_clus_asmbl_SufD"/>
</dbReference>
<organism evidence="4 5">
    <name type="scientific">Rothia santali</name>
    <dbReference type="NCBI Taxonomy" id="2949643"/>
    <lineage>
        <taxon>Bacteria</taxon>
        <taxon>Bacillati</taxon>
        <taxon>Actinomycetota</taxon>
        <taxon>Actinomycetes</taxon>
        <taxon>Micrococcales</taxon>
        <taxon>Micrococcaceae</taxon>
        <taxon>Rothia</taxon>
    </lineage>
</organism>
<comment type="similarity">
    <text evidence="1">Belongs to the iron-sulfur cluster assembly SufBD family.</text>
</comment>
<name>A0A9X2H7J9_9MICC</name>
<protein>
    <submittedName>
        <fullName evidence="4">Fe-S cluster assembly protein SufD</fullName>
    </submittedName>
</protein>
<keyword evidence="5" id="KW-1185">Reference proteome</keyword>
<proteinExistence type="inferred from homology"/>
<dbReference type="NCBIfam" id="TIGR01981">
    <property type="entry name" value="sufD"/>
    <property type="match status" value="1"/>
</dbReference>
<evidence type="ECO:0000256" key="2">
    <source>
        <dbReference type="SAM" id="MobiDB-lite"/>
    </source>
</evidence>
<dbReference type="GO" id="GO:0016226">
    <property type="term" value="P:iron-sulfur cluster assembly"/>
    <property type="evidence" value="ECO:0007669"/>
    <property type="project" value="InterPro"/>
</dbReference>
<reference evidence="4" key="1">
    <citation type="submission" date="2022-06" db="EMBL/GenBank/DDBJ databases">
        <title>Rothia sp. isolated from sandalwood seedling.</title>
        <authorList>
            <person name="Tuikhar N."/>
            <person name="Kirdat K."/>
            <person name="Thorat V."/>
            <person name="Swetha P."/>
            <person name="Padma S."/>
            <person name="Sundararaj R."/>
            <person name="Yadav A."/>
        </authorList>
    </citation>
    <scope>NUCLEOTIDE SEQUENCE</scope>
    <source>
        <strain evidence="4">AR01</strain>
    </source>
</reference>
<evidence type="ECO:0000259" key="3">
    <source>
        <dbReference type="Pfam" id="PF01458"/>
    </source>
</evidence>
<dbReference type="PANTHER" id="PTHR43575:SF1">
    <property type="entry name" value="PROTEIN ABCI7, CHLOROPLASTIC"/>
    <property type="match status" value="1"/>
</dbReference>
<evidence type="ECO:0000313" key="4">
    <source>
        <dbReference type="EMBL" id="MCP3424514.1"/>
    </source>
</evidence>
<evidence type="ECO:0000313" key="5">
    <source>
        <dbReference type="Proteomes" id="UP001139502"/>
    </source>
</evidence>
<dbReference type="PANTHER" id="PTHR43575">
    <property type="entry name" value="PROTEIN ABCI7, CHLOROPLASTIC"/>
    <property type="match status" value="1"/>
</dbReference>
<dbReference type="AlphaFoldDB" id="A0A9X2H7J9"/>
<dbReference type="SUPFAM" id="SSF101960">
    <property type="entry name" value="Stabilizer of iron transporter SufD"/>
    <property type="match status" value="1"/>
</dbReference>
<evidence type="ECO:0000256" key="1">
    <source>
        <dbReference type="ARBA" id="ARBA00043967"/>
    </source>
</evidence>
<feature type="compositionally biased region" description="Basic and acidic residues" evidence="2">
    <location>
        <begin position="1"/>
        <end position="23"/>
    </location>
</feature>
<dbReference type="RefSeq" id="WP_254164125.1">
    <property type="nucleotide sequence ID" value="NZ_JANAFB010000001.1"/>
</dbReference>
<accession>A0A9X2H7J9</accession>
<dbReference type="InterPro" id="IPR055346">
    <property type="entry name" value="Fe-S_cluster_assembly_SufBD"/>
</dbReference>
<feature type="region of interest" description="Disordered" evidence="2">
    <location>
        <begin position="1"/>
        <end position="40"/>
    </location>
</feature>
<dbReference type="InterPro" id="IPR000825">
    <property type="entry name" value="SUF_FeS_clus_asmbl_SufBD_core"/>
</dbReference>
<gene>
    <name evidence="4" type="primary">sufD</name>
    <name evidence="4" type="ORF">NBM05_00295</name>
</gene>
<dbReference type="Pfam" id="PF01458">
    <property type="entry name" value="SUFBD_core"/>
    <property type="match status" value="1"/>
</dbReference>
<dbReference type="EMBL" id="JANAFB010000001">
    <property type="protein sequence ID" value="MCP3424514.1"/>
    <property type="molecule type" value="Genomic_DNA"/>
</dbReference>
<sequence length="437" mass="47255">MTDQMKAEQTEAPEKVDGVRVGEARPAIPGMDQEGEKLSPDLAADDTIRARRSANAGSDSQIMHSRAERPWSFDVADFSLPTGREEEWRFSPVKQLQGVFEDAASDDREGDPAASYALEVPEGWDAGTLAGGQAPRDSVLRPADRAAAVGSANAGEARYVRIPENSEHAEPVTVRVAGRGADRRSNSHLVIEAGANSHTTVVVEHTGSAQHNGNVEAIVREGASLTLISLQRWDDDAVHVGQHDAQVGKDGSYKHIAVTLGGRIVRLNSNVRYEAEGGNAQLFGLYYADSGQHLEHRSFVDHNSPRNTSNVLYKGALQGEGARTVWVGDVLIQKEAEGTDSYEKNQNLVLTDGARADSVPNLEIETGVIEGAGHASTTGQMDAEHLWYLMARGIPEKQARRLVVRGFLNEIVQQIGVPELEDSLMEAFEAELAISDN</sequence>
<comment type="caution">
    <text evidence="4">The sequence shown here is derived from an EMBL/GenBank/DDBJ whole genome shotgun (WGS) entry which is preliminary data.</text>
</comment>
<dbReference type="Proteomes" id="UP001139502">
    <property type="component" value="Unassembled WGS sequence"/>
</dbReference>
<feature type="domain" description="SUF system FeS cluster assembly SufBD core" evidence="3">
    <location>
        <begin position="181"/>
        <end position="407"/>
    </location>
</feature>